<protein>
    <recommendedName>
        <fullName evidence="7">Flagellar assembly protein FliH</fullName>
    </recommendedName>
</protein>
<dbReference type="InterPro" id="IPR051472">
    <property type="entry name" value="T3SS_Stator/FliH"/>
</dbReference>
<dbReference type="Proteomes" id="UP000622860">
    <property type="component" value="Unassembled WGS sequence"/>
</dbReference>
<comment type="caution">
    <text evidence="10">The sequence shown here is derived from an EMBL/GenBank/DDBJ whole genome shotgun (WGS) entry which is preliminary data.</text>
</comment>
<dbReference type="AlphaFoldDB" id="A0A917H683"/>
<comment type="function">
    <text evidence="1">Needed for flagellar regrowth and assembly.</text>
</comment>
<name>A0A917H683_9BACI</name>
<evidence type="ECO:0000259" key="9">
    <source>
        <dbReference type="Pfam" id="PF02108"/>
    </source>
</evidence>
<keyword evidence="10" id="KW-0966">Cell projection</keyword>
<comment type="similarity">
    <text evidence="2">Belongs to the FliH family.</text>
</comment>
<dbReference type="PANTHER" id="PTHR34982">
    <property type="entry name" value="YOP PROTEINS TRANSLOCATION PROTEIN L"/>
    <property type="match status" value="1"/>
</dbReference>
<dbReference type="GO" id="GO:0005829">
    <property type="term" value="C:cytosol"/>
    <property type="evidence" value="ECO:0007669"/>
    <property type="project" value="TreeGrafter"/>
</dbReference>
<sequence>MSDIFSNNPGSLKRKQIKIRPIQLEKQKDATEDSLEEEYASINDKLQLAKKDLQQLEQEKEKMLADTKAVINDEKKNWQDEKQLLTEQAQEKGYNDGFATGKQESLENYQQLIDRANAIIDAATADYHSVLEQSDGKIVDLAIHVSEKIMKQRFSEEPSTFLPIVKAAIKEIKDQSTIVIYLHPANYEFVVKQKEELVQLVDKETKLSIYVKEEMEENSCLIEHPFGEIDASVDTQLLQIRKVLQEIAGES</sequence>
<dbReference type="InterPro" id="IPR022524">
    <property type="entry name" value="FliH_Bacilli"/>
</dbReference>
<dbReference type="RefSeq" id="WP_188454390.1">
    <property type="nucleotide sequence ID" value="NZ_BMFR01000003.1"/>
</dbReference>
<reference evidence="10" key="2">
    <citation type="submission" date="2020-09" db="EMBL/GenBank/DDBJ databases">
        <authorList>
            <person name="Sun Q."/>
            <person name="Zhou Y."/>
        </authorList>
    </citation>
    <scope>NUCLEOTIDE SEQUENCE</scope>
    <source>
        <strain evidence="10">CGMCC 1.12754</strain>
    </source>
</reference>
<dbReference type="Pfam" id="PF02108">
    <property type="entry name" value="FliH"/>
    <property type="match status" value="1"/>
</dbReference>
<evidence type="ECO:0000256" key="4">
    <source>
        <dbReference type="ARBA" id="ARBA00022795"/>
    </source>
</evidence>
<feature type="domain" description="Flagellar assembly protein FliH/Type III secretion system HrpE" evidence="9">
    <location>
        <begin position="111"/>
        <end position="239"/>
    </location>
</feature>
<proteinExistence type="inferred from homology"/>
<evidence type="ECO:0000313" key="11">
    <source>
        <dbReference type="Proteomes" id="UP000622860"/>
    </source>
</evidence>
<dbReference type="GO" id="GO:0015031">
    <property type="term" value="P:protein transport"/>
    <property type="evidence" value="ECO:0007669"/>
    <property type="project" value="UniProtKB-KW"/>
</dbReference>
<dbReference type="EMBL" id="BMFR01000003">
    <property type="protein sequence ID" value="GGG69039.1"/>
    <property type="molecule type" value="Genomic_DNA"/>
</dbReference>
<feature type="coiled-coil region" evidence="8">
    <location>
        <begin position="32"/>
        <end position="126"/>
    </location>
</feature>
<organism evidence="10 11">
    <name type="scientific">Virgibacillus oceani</name>
    <dbReference type="NCBI Taxonomy" id="1479511"/>
    <lineage>
        <taxon>Bacteria</taxon>
        <taxon>Bacillati</taxon>
        <taxon>Bacillota</taxon>
        <taxon>Bacilli</taxon>
        <taxon>Bacillales</taxon>
        <taxon>Bacillaceae</taxon>
        <taxon>Virgibacillus</taxon>
    </lineage>
</organism>
<keyword evidence="5" id="KW-0653">Protein transport</keyword>
<keyword evidence="4" id="KW-1005">Bacterial flagellum biogenesis</keyword>
<evidence type="ECO:0000256" key="5">
    <source>
        <dbReference type="ARBA" id="ARBA00022927"/>
    </source>
</evidence>
<evidence type="ECO:0000256" key="2">
    <source>
        <dbReference type="ARBA" id="ARBA00006602"/>
    </source>
</evidence>
<dbReference type="NCBIfam" id="TIGR03825">
    <property type="entry name" value="FliH_bacil"/>
    <property type="match status" value="1"/>
</dbReference>
<evidence type="ECO:0000256" key="7">
    <source>
        <dbReference type="NCBIfam" id="TIGR03825"/>
    </source>
</evidence>
<keyword evidence="10" id="KW-0282">Flagellum</keyword>
<reference evidence="10" key="1">
    <citation type="journal article" date="2014" name="Int. J. Syst. Evol. Microbiol.">
        <title>Complete genome sequence of Corynebacterium casei LMG S-19264T (=DSM 44701T), isolated from a smear-ripened cheese.</title>
        <authorList>
            <consortium name="US DOE Joint Genome Institute (JGI-PGF)"/>
            <person name="Walter F."/>
            <person name="Albersmeier A."/>
            <person name="Kalinowski J."/>
            <person name="Ruckert C."/>
        </authorList>
    </citation>
    <scope>NUCLEOTIDE SEQUENCE</scope>
    <source>
        <strain evidence="10">CGMCC 1.12754</strain>
    </source>
</reference>
<dbReference type="InterPro" id="IPR018035">
    <property type="entry name" value="Flagellar_FliH/T3SS_HrpE"/>
</dbReference>
<gene>
    <name evidence="10" type="primary">fliH</name>
    <name evidence="10" type="ORF">GCM10011398_11240</name>
</gene>
<keyword evidence="8" id="KW-0175">Coiled coil</keyword>
<dbReference type="PANTHER" id="PTHR34982:SF1">
    <property type="entry name" value="FLAGELLAR ASSEMBLY PROTEIN FLIH"/>
    <property type="match status" value="1"/>
</dbReference>
<keyword evidence="3" id="KW-0813">Transport</keyword>
<keyword evidence="11" id="KW-1185">Reference proteome</keyword>
<keyword evidence="10" id="KW-0969">Cilium</keyword>
<keyword evidence="6" id="KW-1006">Bacterial flagellum protein export</keyword>
<evidence type="ECO:0000313" key="10">
    <source>
        <dbReference type="EMBL" id="GGG69039.1"/>
    </source>
</evidence>
<dbReference type="GO" id="GO:0044781">
    <property type="term" value="P:bacterial-type flagellum organization"/>
    <property type="evidence" value="ECO:0007669"/>
    <property type="project" value="UniProtKB-KW"/>
</dbReference>
<evidence type="ECO:0000256" key="3">
    <source>
        <dbReference type="ARBA" id="ARBA00022448"/>
    </source>
</evidence>
<evidence type="ECO:0000256" key="6">
    <source>
        <dbReference type="ARBA" id="ARBA00023225"/>
    </source>
</evidence>
<evidence type="ECO:0000256" key="1">
    <source>
        <dbReference type="ARBA" id="ARBA00003041"/>
    </source>
</evidence>
<accession>A0A917H683</accession>
<evidence type="ECO:0000256" key="8">
    <source>
        <dbReference type="SAM" id="Coils"/>
    </source>
</evidence>